<dbReference type="Proteomes" id="UP000222788">
    <property type="component" value="Unassembled WGS sequence"/>
</dbReference>
<reference evidence="2 3" key="1">
    <citation type="journal article" date="2013" name="Fungal Biol.">
        <title>Analysis of microsatellite markers in the genome of the plant pathogen Ceratocystis fimbriata.</title>
        <authorList>
            <person name="Simpson M.C."/>
            <person name="Wilken P.M."/>
            <person name="Coetzee M.P."/>
            <person name="Wingfield M.J."/>
            <person name="Wingfield B.D."/>
        </authorList>
    </citation>
    <scope>NUCLEOTIDE SEQUENCE [LARGE SCALE GENOMIC DNA]</scope>
    <source>
        <strain evidence="2 3">CBS 114723</strain>
    </source>
</reference>
<name>A0A2C5WHX6_9PEZI</name>
<reference evidence="2 3" key="2">
    <citation type="journal article" date="2013" name="IMA Fungus">
        <title>IMA Genome-F 1: Ceratocystis fimbriata: Draft nuclear genome sequence for the plant pathogen, Ceratocystis fimbriata.</title>
        <authorList>
            <person name="Wilken P.M."/>
            <person name="Steenkamp E.T."/>
            <person name="Wingfield M.J."/>
            <person name="de Beer Z.W."/>
            <person name="Wingfield B.D."/>
        </authorList>
    </citation>
    <scope>NUCLEOTIDE SEQUENCE [LARGE SCALE GENOMIC DNA]</scope>
    <source>
        <strain evidence="2 3">CBS 114723</strain>
    </source>
</reference>
<keyword evidence="3" id="KW-1185">Reference proteome</keyword>
<feature type="compositionally biased region" description="Polar residues" evidence="1">
    <location>
        <begin position="49"/>
        <end position="60"/>
    </location>
</feature>
<comment type="caution">
    <text evidence="2">The sequence shown here is derived from an EMBL/GenBank/DDBJ whole genome shotgun (WGS) entry which is preliminary data.</text>
</comment>
<evidence type="ECO:0000256" key="1">
    <source>
        <dbReference type="SAM" id="MobiDB-lite"/>
    </source>
</evidence>
<dbReference type="AlphaFoldDB" id="A0A2C5WHX6"/>
<evidence type="ECO:0000313" key="2">
    <source>
        <dbReference type="EMBL" id="PHH49628.1"/>
    </source>
</evidence>
<feature type="compositionally biased region" description="Low complexity" evidence="1">
    <location>
        <begin position="61"/>
        <end position="73"/>
    </location>
</feature>
<dbReference type="EMBL" id="APWK03000183">
    <property type="protein sequence ID" value="PHH49628.1"/>
    <property type="molecule type" value="Genomic_DNA"/>
</dbReference>
<feature type="region of interest" description="Disordered" evidence="1">
    <location>
        <begin position="47"/>
        <end position="73"/>
    </location>
</feature>
<proteinExistence type="predicted"/>
<organism evidence="2 3">
    <name type="scientific">Ceratocystis fimbriata CBS 114723</name>
    <dbReference type="NCBI Taxonomy" id="1035309"/>
    <lineage>
        <taxon>Eukaryota</taxon>
        <taxon>Fungi</taxon>
        <taxon>Dikarya</taxon>
        <taxon>Ascomycota</taxon>
        <taxon>Pezizomycotina</taxon>
        <taxon>Sordariomycetes</taxon>
        <taxon>Hypocreomycetidae</taxon>
        <taxon>Microascales</taxon>
        <taxon>Ceratocystidaceae</taxon>
        <taxon>Ceratocystis</taxon>
    </lineage>
</organism>
<sequence>MSFSKDSAGVSSDDNQYLAFIEKSMRANSLSSQSTLGSHSCSYHDTFPSKVSNTTKPSPGNNKSSKNITSYTTTKNKNKNVYTSCGRHTDQFLFSGPPLSSLVKALFGRQ</sequence>
<gene>
    <name evidence="2" type="ORF">CFIMG_006710RA</name>
</gene>
<evidence type="ECO:0000313" key="3">
    <source>
        <dbReference type="Proteomes" id="UP000222788"/>
    </source>
</evidence>
<accession>A0A2C5WHX6</accession>
<protein>
    <submittedName>
        <fullName evidence="2">Uncharacterized protein</fullName>
    </submittedName>
</protein>